<sequence>MTPEQIDTIAQLLRTTREQQGLSTAAVAKRAGINVSSVWRIEEGQRANPKAEVLQAIGHALGIPTSDLFAAAGWVPKTELPTIRPYLRTKYGELPSDAVAEIEAHFDDIARKHGISFDRSSGPMRGEDE</sequence>
<evidence type="ECO:0000313" key="4">
    <source>
        <dbReference type="EMBL" id="MFH5245724.1"/>
    </source>
</evidence>
<dbReference type="InterPro" id="IPR010982">
    <property type="entry name" value="Lambda_DNA-bd_dom_sf"/>
</dbReference>
<dbReference type="Gene3D" id="1.10.260.40">
    <property type="entry name" value="lambda repressor-like DNA-binding domains"/>
    <property type="match status" value="1"/>
</dbReference>
<dbReference type="Proteomes" id="UP001609176">
    <property type="component" value="Unassembled WGS sequence"/>
</dbReference>
<dbReference type="Pfam" id="PF13560">
    <property type="entry name" value="HTH_31"/>
    <property type="match status" value="1"/>
</dbReference>
<dbReference type="SMART" id="SM00530">
    <property type="entry name" value="HTH_XRE"/>
    <property type="match status" value="1"/>
</dbReference>
<evidence type="ECO:0000259" key="2">
    <source>
        <dbReference type="PROSITE" id="PS50943"/>
    </source>
</evidence>
<dbReference type="RefSeq" id="WP_395126481.1">
    <property type="nucleotide sequence ID" value="NZ_JBIMSN010000148.1"/>
</dbReference>
<dbReference type="PROSITE" id="PS50943">
    <property type="entry name" value="HTH_CROC1"/>
    <property type="match status" value="1"/>
</dbReference>
<dbReference type="Proteomes" id="UP001609219">
    <property type="component" value="Unassembled WGS sequence"/>
</dbReference>
<dbReference type="CDD" id="cd00093">
    <property type="entry name" value="HTH_XRE"/>
    <property type="match status" value="1"/>
</dbReference>
<reference evidence="5 6" key="1">
    <citation type="submission" date="2024-10" db="EMBL/GenBank/DDBJ databases">
        <authorList>
            <person name="Riesco R."/>
        </authorList>
    </citation>
    <scope>NUCLEOTIDE SEQUENCE [LARGE SCALE GENOMIC DNA]</scope>
    <source>
        <strain evidence="4 5">NCIMB 15448</strain>
        <strain evidence="3 6">NCIMB 15450</strain>
    </source>
</reference>
<gene>
    <name evidence="4" type="ORF">ACHIPV_28205</name>
    <name evidence="3" type="ORF">ACHIRB_28400</name>
</gene>
<evidence type="ECO:0000313" key="3">
    <source>
        <dbReference type="EMBL" id="MFH5232456.1"/>
    </source>
</evidence>
<keyword evidence="1" id="KW-0238">DNA-binding</keyword>
<evidence type="ECO:0000313" key="5">
    <source>
        <dbReference type="Proteomes" id="UP001609176"/>
    </source>
</evidence>
<evidence type="ECO:0000256" key="1">
    <source>
        <dbReference type="ARBA" id="ARBA00023125"/>
    </source>
</evidence>
<dbReference type="EMBL" id="JBIMSN010000148">
    <property type="protein sequence ID" value="MFH5232456.1"/>
    <property type="molecule type" value="Genomic_DNA"/>
</dbReference>
<proteinExistence type="predicted"/>
<keyword evidence="6" id="KW-1185">Reference proteome</keyword>
<feature type="domain" description="HTH cro/C1-type" evidence="2">
    <location>
        <begin position="13"/>
        <end position="68"/>
    </location>
</feature>
<dbReference type="PANTHER" id="PTHR46797">
    <property type="entry name" value="HTH-TYPE TRANSCRIPTIONAL REGULATOR"/>
    <property type="match status" value="1"/>
</dbReference>
<dbReference type="InterPro" id="IPR001387">
    <property type="entry name" value="Cro/C1-type_HTH"/>
</dbReference>
<comment type="caution">
    <text evidence="3">The sequence shown here is derived from an EMBL/GenBank/DDBJ whole genome shotgun (WGS) entry which is preliminary data.</text>
</comment>
<organism evidence="3 6">
    <name type="scientific">Antrihabitans spumae</name>
    <dbReference type="NCBI Taxonomy" id="3373370"/>
    <lineage>
        <taxon>Bacteria</taxon>
        <taxon>Bacillati</taxon>
        <taxon>Actinomycetota</taxon>
        <taxon>Actinomycetes</taxon>
        <taxon>Mycobacteriales</taxon>
        <taxon>Nocardiaceae</taxon>
        <taxon>Antrihabitans</taxon>
    </lineage>
</organism>
<evidence type="ECO:0000313" key="6">
    <source>
        <dbReference type="Proteomes" id="UP001609219"/>
    </source>
</evidence>
<dbReference type="EMBL" id="JBIMSP010000093">
    <property type="protein sequence ID" value="MFH5245724.1"/>
    <property type="molecule type" value="Genomic_DNA"/>
</dbReference>
<name>A0ABW7KD49_9NOCA</name>
<dbReference type="SUPFAM" id="SSF47413">
    <property type="entry name" value="lambda repressor-like DNA-binding domains"/>
    <property type="match status" value="1"/>
</dbReference>
<dbReference type="PANTHER" id="PTHR46797:SF1">
    <property type="entry name" value="METHYLPHOSPHONATE SYNTHASE"/>
    <property type="match status" value="1"/>
</dbReference>
<accession>A0ABW7KD49</accession>
<dbReference type="InterPro" id="IPR050807">
    <property type="entry name" value="TransReg_Diox_bact_type"/>
</dbReference>
<protein>
    <submittedName>
        <fullName evidence="3">Helix-turn-helix domain-containing protein</fullName>
    </submittedName>
</protein>